<evidence type="ECO:0000313" key="16">
    <source>
        <dbReference type="EMBL" id="KXZ58110.1"/>
    </source>
</evidence>
<keyword evidence="9 14" id="KW-0479">Metal-binding</keyword>
<feature type="binding site" evidence="14">
    <location>
        <position position="83"/>
    </location>
    <ligand>
        <name>Mg(2+)</name>
        <dbReference type="ChEBI" id="CHEBI:18420"/>
    </ligand>
</feature>
<dbReference type="InterPro" id="IPR038019">
    <property type="entry name" value="PRib_AMP_CycHydrolase_sf"/>
</dbReference>
<keyword evidence="12 14" id="KW-0460">Magnesium</keyword>
<dbReference type="AlphaFoldDB" id="A0A150H8Y4"/>
<dbReference type="GO" id="GO:0004635">
    <property type="term" value="F:phosphoribosyl-AMP cyclohydrolase activity"/>
    <property type="evidence" value="ECO:0007669"/>
    <property type="project" value="UniProtKB-UniRule"/>
</dbReference>
<dbReference type="UniPathway" id="UPA00031">
    <property type="reaction ID" value="UER00008"/>
</dbReference>
<keyword evidence="17" id="KW-1185">Reference proteome</keyword>
<comment type="subunit">
    <text evidence="14">Homodimer.</text>
</comment>
<reference evidence="16 17" key="1">
    <citation type="submission" date="2016-01" db="EMBL/GenBank/DDBJ databases">
        <title>Use of Whole Genome Sequencing to ascertain that Brevibacterium massiliense (Roux, Raoult 2009) is a later heterotypic synonym of Brevibacterium ravenspurgense (Mages 2008).</title>
        <authorList>
            <person name="Bernier A.-M."/>
            <person name="Burdz T."/>
            <person name="Huynh C."/>
            <person name="Pachecho A.L."/>
            <person name="Wiebe D."/>
            <person name="Bonner C."/>
            <person name="Bernard K."/>
        </authorList>
    </citation>
    <scope>NUCLEOTIDE SEQUENCE [LARGE SCALE GENOMIC DNA]</scope>
    <source>
        <strain evidence="16 17">CCUG56047</strain>
    </source>
</reference>
<dbReference type="Pfam" id="PF01502">
    <property type="entry name" value="PRA-CH"/>
    <property type="match status" value="1"/>
</dbReference>
<comment type="subcellular location">
    <subcellularLocation>
        <location evidence="14">Cytoplasm</location>
    </subcellularLocation>
</comment>
<dbReference type="PANTHER" id="PTHR42945">
    <property type="entry name" value="HISTIDINE BIOSYNTHESIS BIFUNCTIONAL PROTEIN"/>
    <property type="match status" value="1"/>
</dbReference>
<dbReference type="Gene3D" id="3.10.20.810">
    <property type="entry name" value="Phosphoribosyl-AMP cyclohydrolase"/>
    <property type="match status" value="1"/>
</dbReference>
<evidence type="ECO:0000256" key="12">
    <source>
        <dbReference type="ARBA" id="ARBA00022842"/>
    </source>
</evidence>
<sequence length="115" mass="13165">MTEILRPEDLRYGADGLLPAVVQEYDTREVLMLAWVDAEAVRRTLDTRKATYWSRSRGEYWVKGETSGHAQQVMRVSHDCDGDTVLYEVRQTGPACHTNTPSCFSDRRMDDHSAQ</sequence>
<comment type="function">
    <text evidence="14">Catalyzes the hydrolysis of the adenine ring of phosphoribosyl-AMP.</text>
</comment>
<comment type="cofactor">
    <cofactor evidence="14">
        <name>Zn(2+)</name>
        <dbReference type="ChEBI" id="CHEBI:29105"/>
    </cofactor>
    <text evidence="14">Binds 1 zinc ion per subunit.</text>
</comment>
<comment type="pathway">
    <text evidence="3 14">Amino-acid biosynthesis; L-histidine biosynthesis; L-histidine from 5-phospho-alpha-D-ribose 1-diphosphate: step 3/9.</text>
</comment>
<evidence type="ECO:0000256" key="7">
    <source>
        <dbReference type="ARBA" id="ARBA00022490"/>
    </source>
</evidence>
<dbReference type="FunFam" id="3.10.20.810:FF:000001">
    <property type="entry name" value="Histidine biosynthesis bifunctional protein HisIE"/>
    <property type="match status" value="1"/>
</dbReference>
<comment type="caution">
    <text evidence="16">The sequence shown here is derived from an EMBL/GenBank/DDBJ whole genome shotgun (WGS) entry which is preliminary data.</text>
</comment>
<protein>
    <recommendedName>
        <fullName evidence="14">Phosphoribosyl-AMP cyclohydrolase</fullName>
        <shortName evidence="14">PRA-CH</shortName>
        <ecNumber evidence="14">3.5.4.19</ecNumber>
    </recommendedName>
</protein>
<dbReference type="PATRIC" id="fig|479117.4.peg.1143"/>
<dbReference type="InterPro" id="IPR002496">
    <property type="entry name" value="PRib_AMP_CycHydrolase_dom"/>
</dbReference>
<keyword evidence="11 14" id="KW-0862">Zinc</keyword>
<comment type="catalytic activity">
    <reaction evidence="2">
        <text>1-(5-phospho-beta-D-ribosyl)-ATP + H2O = 1-(5-phospho-beta-D-ribosyl)-5'-AMP + diphosphate + H(+)</text>
        <dbReference type="Rhea" id="RHEA:22828"/>
        <dbReference type="ChEBI" id="CHEBI:15377"/>
        <dbReference type="ChEBI" id="CHEBI:15378"/>
        <dbReference type="ChEBI" id="CHEBI:33019"/>
        <dbReference type="ChEBI" id="CHEBI:59457"/>
        <dbReference type="ChEBI" id="CHEBI:73183"/>
        <dbReference type="EC" id="3.6.1.31"/>
    </reaction>
</comment>
<feature type="binding site" evidence="14">
    <location>
        <position position="79"/>
    </location>
    <ligand>
        <name>Mg(2+)</name>
        <dbReference type="ChEBI" id="CHEBI:18420"/>
    </ligand>
</feature>
<feature type="binding site" evidence="14">
    <location>
        <position position="80"/>
    </location>
    <ligand>
        <name>Zn(2+)</name>
        <dbReference type="ChEBI" id="CHEBI:29105"/>
        <note>ligand shared between dimeric partners</note>
    </ligand>
</feature>
<evidence type="ECO:0000256" key="6">
    <source>
        <dbReference type="ARBA" id="ARBA00008299"/>
    </source>
</evidence>
<dbReference type="HAMAP" id="MF_01021">
    <property type="entry name" value="HisI"/>
    <property type="match status" value="1"/>
</dbReference>
<evidence type="ECO:0000256" key="9">
    <source>
        <dbReference type="ARBA" id="ARBA00022723"/>
    </source>
</evidence>
<feature type="domain" description="Phosphoribosyl-AMP cyclohydrolase" evidence="15">
    <location>
        <begin position="32"/>
        <end position="104"/>
    </location>
</feature>
<keyword evidence="7 14" id="KW-0963">Cytoplasm</keyword>
<dbReference type="RefSeq" id="WP_061943002.1">
    <property type="nucleotide sequence ID" value="NZ_JAKRCZ010000001.1"/>
</dbReference>
<dbReference type="InterPro" id="IPR026660">
    <property type="entry name" value="PRA-CH"/>
</dbReference>
<evidence type="ECO:0000256" key="10">
    <source>
        <dbReference type="ARBA" id="ARBA00022801"/>
    </source>
</evidence>
<evidence type="ECO:0000313" key="17">
    <source>
        <dbReference type="Proteomes" id="UP000243589"/>
    </source>
</evidence>
<evidence type="ECO:0000256" key="5">
    <source>
        <dbReference type="ARBA" id="ARBA00007731"/>
    </source>
</evidence>
<name>A0A150H8Y4_9MICO</name>
<feature type="binding site" evidence="14">
    <location>
        <position position="103"/>
    </location>
    <ligand>
        <name>Zn(2+)</name>
        <dbReference type="ChEBI" id="CHEBI:29105"/>
        <note>ligand shared between dimeric partners</note>
    </ligand>
</feature>
<evidence type="ECO:0000256" key="3">
    <source>
        <dbReference type="ARBA" id="ARBA00005169"/>
    </source>
</evidence>
<dbReference type="PANTHER" id="PTHR42945:SF11">
    <property type="entry name" value="PHOSPHORIBOSYL-AMP CYCLOHYDROLASE"/>
    <property type="match status" value="1"/>
</dbReference>
<gene>
    <name evidence="14 16" type="primary">hisI</name>
    <name evidence="16" type="ORF">Bravens_01146</name>
</gene>
<proteinExistence type="inferred from homology"/>
<evidence type="ECO:0000256" key="14">
    <source>
        <dbReference type="HAMAP-Rule" id="MF_01021"/>
    </source>
</evidence>
<comment type="pathway">
    <text evidence="4">Amino-acid biosynthesis; L-histidine biosynthesis; L-histidine from 5-phospho-alpha-D-ribose 1-diphosphate: step 2/9.</text>
</comment>
<dbReference type="SUPFAM" id="SSF141734">
    <property type="entry name" value="HisI-like"/>
    <property type="match status" value="1"/>
</dbReference>
<dbReference type="GO" id="GO:0008270">
    <property type="term" value="F:zinc ion binding"/>
    <property type="evidence" value="ECO:0007669"/>
    <property type="project" value="UniProtKB-UniRule"/>
</dbReference>
<comment type="catalytic activity">
    <reaction evidence="1 14">
        <text>1-(5-phospho-beta-D-ribosyl)-5'-AMP + H2O = 1-(5-phospho-beta-D-ribosyl)-5-[(5-phospho-beta-D-ribosylamino)methylideneamino]imidazole-4-carboxamide</text>
        <dbReference type="Rhea" id="RHEA:20049"/>
        <dbReference type="ChEBI" id="CHEBI:15377"/>
        <dbReference type="ChEBI" id="CHEBI:58435"/>
        <dbReference type="ChEBI" id="CHEBI:59457"/>
        <dbReference type="EC" id="3.5.4.19"/>
    </reaction>
</comment>
<evidence type="ECO:0000256" key="13">
    <source>
        <dbReference type="ARBA" id="ARBA00023102"/>
    </source>
</evidence>
<evidence type="ECO:0000256" key="4">
    <source>
        <dbReference type="ARBA" id="ARBA00005204"/>
    </source>
</evidence>
<dbReference type="EC" id="3.5.4.19" evidence="14"/>
<evidence type="ECO:0000256" key="1">
    <source>
        <dbReference type="ARBA" id="ARBA00000024"/>
    </source>
</evidence>
<dbReference type="Proteomes" id="UP000243589">
    <property type="component" value="Unassembled WGS sequence"/>
</dbReference>
<dbReference type="GO" id="GO:0005737">
    <property type="term" value="C:cytoplasm"/>
    <property type="evidence" value="ECO:0007669"/>
    <property type="project" value="UniProtKB-SubCell"/>
</dbReference>
<evidence type="ECO:0000259" key="15">
    <source>
        <dbReference type="Pfam" id="PF01502"/>
    </source>
</evidence>
<keyword evidence="13 14" id="KW-0368">Histidine biosynthesis</keyword>
<comment type="similarity">
    <text evidence="14">Belongs to the PRA-CH family.</text>
</comment>
<feature type="binding site" evidence="14">
    <location>
        <position position="96"/>
    </location>
    <ligand>
        <name>Zn(2+)</name>
        <dbReference type="ChEBI" id="CHEBI:29105"/>
        <note>ligand shared between dimeric partners</note>
    </ligand>
</feature>
<comment type="similarity">
    <text evidence="6">In the N-terminal section; belongs to the PRA-CH family.</text>
</comment>
<accession>A0A150H8Y4</accession>
<feature type="binding site" evidence="14">
    <location>
        <position position="81"/>
    </location>
    <ligand>
        <name>Mg(2+)</name>
        <dbReference type="ChEBI" id="CHEBI:18420"/>
    </ligand>
</feature>
<dbReference type="GO" id="GO:0000105">
    <property type="term" value="P:L-histidine biosynthetic process"/>
    <property type="evidence" value="ECO:0007669"/>
    <property type="project" value="UniProtKB-UniRule"/>
</dbReference>
<evidence type="ECO:0000256" key="11">
    <source>
        <dbReference type="ARBA" id="ARBA00022833"/>
    </source>
</evidence>
<evidence type="ECO:0000256" key="8">
    <source>
        <dbReference type="ARBA" id="ARBA00022605"/>
    </source>
</evidence>
<comment type="similarity">
    <text evidence="5">In the C-terminal section; belongs to the PRA-PH family.</text>
</comment>
<dbReference type="EMBL" id="LQQC01000010">
    <property type="protein sequence ID" value="KXZ58110.1"/>
    <property type="molecule type" value="Genomic_DNA"/>
</dbReference>
<comment type="cofactor">
    <cofactor evidence="14">
        <name>Mg(2+)</name>
        <dbReference type="ChEBI" id="CHEBI:18420"/>
    </cofactor>
    <text evidence="14">Binds 1 Mg(2+) ion per subunit.</text>
</comment>
<dbReference type="GO" id="GO:0000287">
    <property type="term" value="F:magnesium ion binding"/>
    <property type="evidence" value="ECO:0007669"/>
    <property type="project" value="UniProtKB-UniRule"/>
</dbReference>
<dbReference type="GO" id="GO:0004636">
    <property type="term" value="F:phosphoribosyl-ATP diphosphatase activity"/>
    <property type="evidence" value="ECO:0007669"/>
    <property type="project" value="UniProtKB-EC"/>
</dbReference>
<dbReference type="NCBIfam" id="NF000768">
    <property type="entry name" value="PRK00051.1"/>
    <property type="match status" value="1"/>
</dbReference>
<organism evidence="16 17">
    <name type="scientific">Brevibacterium ravenspurgense</name>
    <dbReference type="NCBI Taxonomy" id="479117"/>
    <lineage>
        <taxon>Bacteria</taxon>
        <taxon>Bacillati</taxon>
        <taxon>Actinomycetota</taxon>
        <taxon>Actinomycetes</taxon>
        <taxon>Micrococcales</taxon>
        <taxon>Brevibacteriaceae</taxon>
        <taxon>Brevibacterium</taxon>
    </lineage>
</organism>
<keyword evidence="10 14" id="KW-0378">Hydrolase</keyword>
<evidence type="ECO:0000256" key="2">
    <source>
        <dbReference type="ARBA" id="ARBA00001460"/>
    </source>
</evidence>
<keyword evidence="8 14" id="KW-0028">Amino-acid biosynthesis</keyword>